<feature type="compositionally biased region" description="Basic and acidic residues" evidence="1">
    <location>
        <begin position="65"/>
        <end position="74"/>
    </location>
</feature>
<name>F0Y3E0_AURAN</name>
<dbReference type="RefSeq" id="XP_009035059.1">
    <property type="nucleotide sequence ID" value="XM_009036811.1"/>
</dbReference>
<evidence type="ECO:0000313" key="2">
    <source>
        <dbReference type="EMBL" id="EGB10244.1"/>
    </source>
</evidence>
<feature type="compositionally biased region" description="Polar residues" evidence="1">
    <location>
        <begin position="1"/>
        <end position="11"/>
    </location>
</feature>
<gene>
    <name evidence="2" type="ORF">AURANDRAFT_62878</name>
</gene>
<accession>F0Y3E0</accession>
<keyword evidence="3" id="KW-1185">Reference proteome</keyword>
<evidence type="ECO:0000256" key="1">
    <source>
        <dbReference type="SAM" id="MobiDB-lite"/>
    </source>
</evidence>
<feature type="region of interest" description="Disordered" evidence="1">
    <location>
        <begin position="117"/>
        <end position="138"/>
    </location>
</feature>
<organism evidence="3">
    <name type="scientific">Aureococcus anophagefferens</name>
    <name type="common">Harmful bloom alga</name>
    <dbReference type="NCBI Taxonomy" id="44056"/>
    <lineage>
        <taxon>Eukaryota</taxon>
        <taxon>Sar</taxon>
        <taxon>Stramenopiles</taxon>
        <taxon>Ochrophyta</taxon>
        <taxon>Pelagophyceae</taxon>
        <taxon>Pelagomonadales</taxon>
        <taxon>Pelagomonadaceae</taxon>
        <taxon>Aureococcus</taxon>
    </lineage>
</organism>
<dbReference type="Proteomes" id="UP000002729">
    <property type="component" value="Unassembled WGS sequence"/>
</dbReference>
<feature type="compositionally biased region" description="Low complexity" evidence="1">
    <location>
        <begin position="37"/>
        <end position="50"/>
    </location>
</feature>
<dbReference type="AlphaFoldDB" id="F0Y3E0"/>
<evidence type="ECO:0000313" key="3">
    <source>
        <dbReference type="Proteomes" id="UP000002729"/>
    </source>
</evidence>
<dbReference type="EMBL" id="GL833124">
    <property type="protein sequence ID" value="EGB10244.1"/>
    <property type="molecule type" value="Genomic_DNA"/>
</dbReference>
<dbReference type="InParanoid" id="F0Y3E0"/>
<proteinExistence type="predicted"/>
<sequence>MSAMEETSSWWPGSPRSGAPAPAREAPGAQTYDEIMARAAASRGEASSPRPVITLHRVGSGRRGGSKDPREYDRLESRLKALQKKISLVRSHLREADESAAAERAAELAEAEALAANTRANRSAGARAPAPGDDGDGGGAAVARSFLCSADSADVDYGTGPPAASHLSHVAIDSDFADDDDDGGAPPDGRPAGGDAARDALCGDAGDVEELEKRFTRLARRLALSCYRFVVVHPEDRSIHDASLYELKEATVVGAADLPPHTAASVYDVEQLPVARAVVLPYLPEAARPMPVRIRVPYIHAAA</sequence>
<reference evidence="2 3" key="1">
    <citation type="journal article" date="2011" name="Proc. Natl. Acad. Sci. U.S.A.">
        <title>Niche of harmful alga Aureococcus anophagefferens revealed through ecogenomics.</title>
        <authorList>
            <person name="Gobler C.J."/>
            <person name="Berry D.L."/>
            <person name="Dyhrman S.T."/>
            <person name="Wilhelm S.W."/>
            <person name="Salamov A."/>
            <person name="Lobanov A.V."/>
            <person name="Zhang Y."/>
            <person name="Collier J.L."/>
            <person name="Wurch L.L."/>
            <person name="Kustka A.B."/>
            <person name="Dill B.D."/>
            <person name="Shah M."/>
            <person name="VerBerkmoes N.C."/>
            <person name="Kuo A."/>
            <person name="Terry A."/>
            <person name="Pangilinan J."/>
            <person name="Lindquist E.A."/>
            <person name="Lucas S."/>
            <person name="Paulsen I.T."/>
            <person name="Hattenrath-Lehmann T.K."/>
            <person name="Talmage S.C."/>
            <person name="Walker E.A."/>
            <person name="Koch F."/>
            <person name="Burson A.M."/>
            <person name="Marcoval M.A."/>
            <person name="Tang Y.Z."/>
            <person name="Lecleir G.R."/>
            <person name="Coyne K.J."/>
            <person name="Berg G.M."/>
            <person name="Bertrand E.M."/>
            <person name="Saito M.A."/>
            <person name="Gladyshev V.N."/>
            <person name="Grigoriev I.V."/>
        </authorList>
    </citation>
    <scope>NUCLEOTIDE SEQUENCE [LARGE SCALE GENOMIC DNA]</scope>
    <source>
        <strain evidence="3">CCMP 1984</strain>
    </source>
</reference>
<dbReference type="GeneID" id="20224082"/>
<feature type="region of interest" description="Disordered" evidence="1">
    <location>
        <begin position="1"/>
        <end position="74"/>
    </location>
</feature>
<feature type="compositionally biased region" description="Low complexity" evidence="1">
    <location>
        <begin position="12"/>
        <end position="29"/>
    </location>
</feature>
<protein>
    <submittedName>
        <fullName evidence="2">Uncharacterized protein</fullName>
    </submittedName>
</protein>
<feature type="region of interest" description="Disordered" evidence="1">
    <location>
        <begin position="174"/>
        <end position="198"/>
    </location>
</feature>
<dbReference type="KEGG" id="aaf:AURANDRAFT_62878"/>
<feature type="compositionally biased region" description="Low complexity" evidence="1">
    <location>
        <begin position="117"/>
        <end position="132"/>
    </location>
</feature>